<dbReference type="EMBL" id="VXIT01000002">
    <property type="protein sequence ID" value="KAA6415020.1"/>
    <property type="molecule type" value="Genomic_DNA"/>
</dbReference>
<comment type="caution">
    <text evidence="1">The sequence shown here is derived from an EMBL/GenBank/DDBJ whole genome shotgun (WGS) entry which is preliminary data.</text>
</comment>
<accession>A0A5M8Q1C2</accession>
<dbReference type="AlphaFoldDB" id="A0A5M8Q1C2"/>
<reference evidence="1 2" key="1">
    <citation type="submission" date="2019-09" db="EMBL/GenBank/DDBJ databases">
        <title>The hologenome of the rock-dwelling lichen Lasallia pustulata.</title>
        <authorList>
            <person name="Greshake Tzovaras B."/>
            <person name="Segers F."/>
            <person name="Bicker A."/>
            <person name="Dal Grande F."/>
            <person name="Otte J."/>
            <person name="Hankeln T."/>
            <person name="Schmitt I."/>
            <person name="Ebersberger I."/>
        </authorList>
    </citation>
    <scope>NUCLEOTIDE SEQUENCE [LARGE SCALE GENOMIC DNA]</scope>
    <source>
        <strain evidence="1">A1-1</strain>
    </source>
</reference>
<evidence type="ECO:0000313" key="1">
    <source>
        <dbReference type="EMBL" id="KAA6415020.1"/>
    </source>
</evidence>
<gene>
    <name evidence="1" type="ORF">FRX48_01771</name>
</gene>
<sequence>MQPGAAGHSYLSSFLLPFPSSYYITTTSLRLQLKNLFRCSSKPAKANVIAPISYFIPTLPSLLLSSQTPSVIPVNHQLYLILTAPPVQLAAFSSRLQASFV</sequence>
<proteinExistence type="predicted"/>
<evidence type="ECO:0000313" key="2">
    <source>
        <dbReference type="Proteomes" id="UP000324767"/>
    </source>
</evidence>
<organism evidence="1 2">
    <name type="scientific">Lasallia pustulata</name>
    <dbReference type="NCBI Taxonomy" id="136370"/>
    <lineage>
        <taxon>Eukaryota</taxon>
        <taxon>Fungi</taxon>
        <taxon>Dikarya</taxon>
        <taxon>Ascomycota</taxon>
        <taxon>Pezizomycotina</taxon>
        <taxon>Lecanoromycetes</taxon>
        <taxon>OSLEUM clade</taxon>
        <taxon>Umbilicariomycetidae</taxon>
        <taxon>Umbilicariales</taxon>
        <taxon>Umbilicariaceae</taxon>
        <taxon>Lasallia</taxon>
    </lineage>
</organism>
<name>A0A5M8Q1C2_9LECA</name>
<protein>
    <submittedName>
        <fullName evidence="1">Uncharacterized protein</fullName>
    </submittedName>
</protein>
<dbReference type="Proteomes" id="UP000324767">
    <property type="component" value="Unassembled WGS sequence"/>
</dbReference>